<name>A0A438C3S9_VITVI</name>
<evidence type="ECO:0000313" key="2">
    <source>
        <dbReference type="EMBL" id="RVW17910.1"/>
    </source>
</evidence>
<dbReference type="PANTHER" id="PTHR32011">
    <property type="entry name" value="OS08G0472400 PROTEIN"/>
    <property type="match status" value="1"/>
</dbReference>
<evidence type="ECO:0008006" key="4">
    <source>
        <dbReference type="Google" id="ProtNLM"/>
    </source>
</evidence>
<dbReference type="Proteomes" id="UP000288805">
    <property type="component" value="Unassembled WGS sequence"/>
</dbReference>
<gene>
    <name evidence="2" type="ORF">CK203_093569</name>
</gene>
<evidence type="ECO:0000313" key="3">
    <source>
        <dbReference type="Proteomes" id="UP000288805"/>
    </source>
</evidence>
<reference evidence="2 3" key="1">
    <citation type="journal article" date="2018" name="PLoS Genet.">
        <title>Population sequencing reveals clonal diversity and ancestral inbreeding in the grapevine cultivar Chardonnay.</title>
        <authorList>
            <person name="Roach M.J."/>
            <person name="Johnson D.L."/>
            <person name="Bohlmann J."/>
            <person name="van Vuuren H.J."/>
            <person name="Jones S.J."/>
            <person name="Pretorius I.S."/>
            <person name="Schmidt S.A."/>
            <person name="Borneman A.R."/>
        </authorList>
    </citation>
    <scope>NUCLEOTIDE SEQUENCE [LARGE SCALE GENOMIC DNA]</scope>
    <source>
        <strain evidence="3">cv. Chardonnay</strain>
        <tissue evidence="2">Leaf</tissue>
    </source>
</reference>
<dbReference type="EMBL" id="QGNW01002572">
    <property type="protein sequence ID" value="RVW17910.1"/>
    <property type="molecule type" value="Genomic_DNA"/>
</dbReference>
<dbReference type="AlphaFoldDB" id="A0A438C3S9"/>
<protein>
    <recommendedName>
        <fullName evidence="4">Knr4/Smi1-like domain-containing protein</fullName>
    </recommendedName>
</protein>
<feature type="region of interest" description="Disordered" evidence="1">
    <location>
        <begin position="248"/>
        <end position="276"/>
    </location>
</feature>
<organism evidence="2 3">
    <name type="scientific">Vitis vinifera</name>
    <name type="common">Grape</name>
    <dbReference type="NCBI Taxonomy" id="29760"/>
    <lineage>
        <taxon>Eukaryota</taxon>
        <taxon>Viridiplantae</taxon>
        <taxon>Streptophyta</taxon>
        <taxon>Embryophyta</taxon>
        <taxon>Tracheophyta</taxon>
        <taxon>Spermatophyta</taxon>
        <taxon>Magnoliopsida</taxon>
        <taxon>eudicotyledons</taxon>
        <taxon>Gunneridae</taxon>
        <taxon>Pentapetalae</taxon>
        <taxon>rosids</taxon>
        <taxon>Vitales</taxon>
        <taxon>Vitaceae</taxon>
        <taxon>Viteae</taxon>
        <taxon>Vitis</taxon>
    </lineage>
</organism>
<evidence type="ECO:0000256" key="1">
    <source>
        <dbReference type="SAM" id="MobiDB-lite"/>
    </source>
</evidence>
<proteinExistence type="predicted"/>
<sequence>MATVTTTQAQVNAQSLLSIRPKPTRVCFSVAAYAKNVIKHLAACNVPIQEGLSDSEFSTIEASLGFTFPPDLRSILQEGLPVGPGFPNWRSSSHQQLEILTSLPILEVCKAVSMGKFWCKSWGDEPVDSDEALALARRFLKKAPVLVPIYRHCYIPSNPNLAGNPVFFVHGGHVRMWSLDMAEFFQKGEFFRLETEVSAPAWAATTARRIEFWTEAVERARGGTRGVVERGTGLLHGGAVLEVERWRVERGGGEGDDDDGRPRSKRQKSCRFERQQGRGVARACTVPPDATCGLEHRRCCGLSRFSNPAYSTGR</sequence>
<accession>A0A438C3S9</accession>
<dbReference type="PANTHER" id="PTHR32011:SF6">
    <property type="entry name" value="KNR4_SMI1-LIKE DOMAIN-CONTAINING PROTEIN"/>
    <property type="match status" value="1"/>
</dbReference>
<comment type="caution">
    <text evidence="2">The sequence shown here is derived from an EMBL/GenBank/DDBJ whole genome shotgun (WGS) entry which is preliminary data.</text>
</comment>